<proteinExistence type="predicted"/>
<reference evidence="2 3" key="1">
    <citation type="submission" date="2016-11" db="EMBL/GenBank/DDBJ databases">
        <authorList>
            <person name="Jaros S."/>
            <person name="Januszkiewicz K."/>
            <person name="Wedrychowicz H."/>
        </authorList>
    </citation>
    <scope>NUCLEOTIDE SEQUENCE [LARGE SCALE GENOMIC DNA]</scope>
    <source>
        <strain evidence="2 3">CGMCC 4.5723</strain>
    </source>
</reference>
<name>A0A1M6QX89_9ACTN</name>
<organism evidence="2 3">
    <name type="scientific">Nocardiopsis flavescens</name>
    <dbReference type="NCBI Taxonomy" id="758803"/>
    <lineage>
        <taxon>Bacteria</taxon>
        <taxon>Bacillati</taxon>
        <taxon>Actinomycetota</taxon>
        <taxon>Actinomycetes</taxon>
        <taxon>Streptosporangiales</taxon>
        <taxon>Nocardiopsidaceae</taxon>
        <taxon>Nocardiopsis</taxon>
    </lineage>
</organism>
<dbReference type="STRING" id="758803.SAMN05421803_11666"/>
<evidence type="ECO:0000256" key="1">
    <source>
        <dbReference type="SAM" id="MobiDB-lite"/>
    </source>
</evidence>
<dbReference type="OrthoDB" id="3544340at2"/>
<keyword evidence="3" id="KW-1185">Reference proteome</keyword>
<dbReference type="Proteomes" id="UP000184452">
    <property type="component" value="Unassembled WGS sequence"/>
</dbReference>
<protein>
    <submittedName>
        <fullName evidence="2">Uncharacterized protein</fullName>
    </submittedName>
</protein>
<evidence type="ECO:0000313" key="3">
    <source>
        <dbReference type="Proteomes" id="UP000184452"/>
    </source>
</evidence>
<feature type="region of interest" description="Disordered" evidence="1">
    <location>
        <begin position="69"/>
        <end position="145"/>
    </location>
</feature>
<feature type="compositionally biased region" description="Low complexity" evidence="1">
    <location>
        <begin position="86"/>
        <end position="108"/>
    </location>
</feature>
<evidence type="ECO:0000313" key="2">
    <source>
        <dbReference type="EMBL" id="SHK24815.1"/>
    </source>
</evidence>
<gene>
    <name evidence="2" type="ORF">SAMN05421803_11666</name>
</gene>
<accession>A0A1M6QX89</accession>
<sequence>MSGGGKRAGRVRISVDLDRADYRLMRRLVLELGEAADRPALTHSSVWRALLAELGENDVLAERIARRLRRGPGTPSAPGDVGMSGAPGVDATPGAPGVAGAVGTADGSGAPGRVAAPGTPDTPRVSGDPGTPTAPAVSPGPAADR</sequence>
<dbReference type="AlphaFoldDB" id="A0A1M6QX89"/>
<dbReference type="EMBL" id="FQZK01000016">
    <property type="protein sequence ID" value="SHK24815.1"/>
    <property type="molecule type" value="Genomic_DNA"/>
</dbReference>